<name>A0ABR7W6C5_9ACTN</name>
<keyword evidence="6" id="KW-0732">Signal</keyword>
<accession>A0ABR7W6C5</accession>
<dbReference type="EMBL" id="JACWMS010000001">
    <property type="protein sequence ID" value="MBD1318135.1"/>
    <property type="molecule type" value="Genomic_DNA"/>
</dbReference>
<evidence type="ECO:0000256" key="4">
    <source>
        <dbReference type="ARBA" id="ARBA00022807"/>
    </source>
</evidence>
<reference evidence="8 9" key="1">
    <citation type="submission" date="2020-09" db="EMBL/GenBank/DDBJ databases">
        <title>Novel species in genus Gordonia.</title>
        <authorList>
            <person name="Zhang G."/>
        </authorList>
    </citation>
    <scope>NUCLEOTIDE SEQUENCE [LARGE SCALE GENOMIC DNA]</scope>
    <source>
        <strain evidence="8 9">ON-33</strain>
    </source>
</reference>
<comment type="similarity">
    <text evidence="1">Belongs to the peptidase C40 family.</text>
</comment>
<comment type="caution">
    <text evidence="8">The sequence shown here is derived from an EMBL/GenBank/DDBJ whole genome shotgun (WGS) entry which is preliminary data.</text>
</comment>
<dbReference type="Gene3D" id="3.90.1720.10">
    <property type="entry name" value="endopeptidase domain like (from Nostoc punctiforme)"/>
    <property type="match status" value="1"/>
</dbReference>
<proteinExistence type="inferred from homology"/>
<evidence type="ECO:0000256" key="1">
    <source>
        <dbReference type="ARBA" id="ARBA00007074"/>
    </source>
</evidence>
<keyword evidence="4" id="KW-0788">Thiol protease</keyword>
<dbReference type="PANTHER" id="PTHR47359">
    <property type="entry name" value="PEPTIDOGLYCAN DL-ENDOPEPTIDASE CWLO"/>
    <property type="match status" value="1"/>
</dbReference>
<keyword evidence="2" id="KW-0645">Protease</keyword>
<dbReference type="InterPro" id="IPR051794">
    <property type="entry name" value="PG_Endopeptidase_C40"/>
</dbReference>
<evidence type="ECO:0000313" key="9">
    <source>
        <dbReference type="Proteomes" id="UP000602395"/>
    </source>
</evidence>
<keyword evidence="9" id="KW-1185">Reference proteome</keyword>
<dbReference type="Pfam" id="PF00877">
    <property type="entry name" value="NLPC_P60"/>
    <property type="match status" value="1"/>
</dbReference>
<dbReference type="Proteomes" id="UP000602395">
    <property type="component" value="Unassembled WGS sequence"/>
</dbReference>
<evidence type="ECO:0000256" key="2">
    <source>
        <dbReference type="ARBA" id="ARBA00022670"/>
    </source>
</evidence>
<evidence type="ECO:0000256" key="6">
    <source>
        <dbReference type="SAM" id="SignalP"/>
    </source>
</evidence>
<feature type="chain" id="PRO_5045049092" evidence="6">
    <location>
        <begin position="40"/>
        <end position="239"/>
    </location>
</feature>
<keyword evidence="3" id="KW-0378">Hydrolase</keyword>
<evidence type="ECO:0000256" key="3">
    <source>
        <dbReference type="ARBA" id="ARBA00022801"/>
    </source>
</evidence>
<dbReference type="InterPro" id="IPR000064">
    <property type="entry name" value="NLP_P60_dom"/>
</dbReference>
<organism evidence="8 9">
    <name type="scientific">Gordonia hankookensis</name>
    <dbReference type="NCBI Taxonomy" id="589403"/>
    <lineage>
        <taxon>Bacteria</taxon>
        <taxon>Bacillati</taxon>
        <taxon>Actinomycetota</taxon>
        <taxon>Actinomycetes</taxon>
        <taxon>Mycobacteriales</taxon>
        <taxon>Gordoniaceae</taxon>
        <taxon>Gordonia</taxon>
    </lineage>
</organism>
<feature type="region of interest" description="Disordered" evidence="5">
    <location>
        <begin position="61"/>
        <end position="89"/>
    </location>
</feature>
<feature type="signal peptide" evidence="6">
    <location>
        <begin position="1"/>
        <end position="39"/>
    </location>
</feature>
<dbReference type="PANTHER" id="PTHR47359:SF3">
    <property type="entry name" value="NLP_P60 DOMAIN-CONTAINING PROTEIN-RELATED"/>
    <property type="match status" value="1"/>
</dbReference>
<feature type="domain" description="NlpC/P60" evidence="7">
    <location>
        <begin position="125"/>
        <end position="239"/>
    </location>
</feature>
<gene>
    <name evidence="8" type="ORF">IDF66_00930</name>
</gene>
<feature type="compositionally biased region" description="Low complexity" evidence="5">
    <location>
        <begin position="69"/>
        <end position="88"/>
    </location>
</feature>
<evidence type="ECO:0000256" key="5">
    <source>
        <dbReference type="SAM" id="MobiDB-lite"/>
    </source>
</evidence>
<dbReference type="InterPro" id="IPR038765">
    <property type="entry name" value="Papain-like_cys_pep_sf"/>
</dbReference>
<evidence type="ECO:0000259" key="7">
    <source>
        <dbReference type="PROSITE" id="PS51935"/>
    </source>
</evidence>
<protein>
    <submittedName>
        <fullName evidence="8">C40 family peptidase</fullName>
    </submittedName>
</protein>
<evidence type="ECO:0000313" key="8">
    <source>
        <dbReference type="EMBL" id="MBD1318135.1"/>
    </source>
</evidence>
<dbReference type="RefSeq" id="WP_164309256.1">
    <property type="nucleotide sequence ID" value="NZ_BAABAD010000003.1"/>
</dbReference>
<dbReference type="PROSITE" id="PS51935">
    <property type="entry name" value="NLPC_P60"/>
    <property type="match status" value="1"/>
</dbReference>
<dbReference type="SUPFAM" id="SSF54001">
    <property type="entry name" value="Cysteine proteinases"/>
    <property type="match status" value="1"/>
</dbReference>
<sequence length="239" mass="24377">MAKHRLEQPNRGTKVAKRAVVAGSITVGSLAAVAGPALAAPIHVPNVGTFELPGVDTKQVPQQFQEQKAAPAPKSAPATPAAQSPGASVSVPNLGTFTVPGLNDNQIPQQFKPKGDDGGFLGAKPTAAQKAVRVAESKIGAPYVYGSAGPNAFDCSGLVYYSYKQAGKTIPRDSYGQLGGGTPVASIAAAKPGDVLIFDGGGHAGMYIGNGTFVHASTAGVPVKKDKVSNWSVTGIRRY</sequence>